<evidence type="ECO:0000313" key="2">
    <source>
        <dbReference type="EMBL" id="KAF2799558.1"/>
    </source>
</evidence>
<feature type="compositionally biased region" description="Gly residues" evidence="1">
    <location>
        <begin position="69"/>
        <end position="79"/>
    </location>
</feature>
<evidence type="ECO:0000256" key="1">
    <source>
        <dbReference type="SAM" id="MobiDB-lite"/>
    </source>
</evidence>
<feature type="compositionally biased region" description="Basic and acidic residues" evidence="1">
    <location>
        <begin position="114"/>
        <end position="143"/>
    </location>
</feature>
<dbReference type="EMBL" id="MU001762">
    <property type="protein sequence ID" value="KAF2799558.1"/>
    <property type="molecule type" value="Genomic_DNA"/>
</dbReference>
<dbReference type="OrthoDB" id="5334244at2759"/>
<sequence length="143" mass="15099">MSLLRTTMFRSPALRSVRAAPASASRIQARFATQDYGSGKGDPAGEKPQEQGTNPKSHLEHPGPEAPKVGGGGGGGSGGKSSSSQTEKSSGQGKAEGSNEGKGKPQPKILNESPPEKESESTRKHNEEMDQRHNRPHEQMGKK</sequence>
<feature type="compositionally biased region" description="Low complexity" evidence="1">
    <location>
        <begin position="10"/>
        <end position="26"/>
    </location>
</feature>
<protein>
    <submittedName>
        <fullName evidence="2">Uncharacterized protein</fullName>
    </submittedName>
</protein>
<feature type="compositionally biased region" description="Low complexity" evidence="1">
    <location>
        <begin position="80"/>
        <end position="93"/>
    </location>
</feature>
<gene>
    <name evidence="2" type="ORF">K505DRAFT_321045</name>
</gene>
<organism evidence="2 3">
    <name type="scientific">Melanomma pulvis-pyrius CBS 109.77</name>
    <dbReference type="NCBI Taxonomy" id="1314802"/>
    <lineage>
        <taxon>Eukaryota</taxon>
        <taxon>Fungi</taxon>
        <taxon>Dikarya</taxon>
        <taxon>Ascomycota</taxon>
        <taxon>Pezizomycotina</taxon>
        <taxon>Dothideomycetes</taxon>
        <taxon>Pleosporomycetidae</taxon>
        <taxon>Pleosporales</taxon>
        <taxon>Melanommataceae</taxon>
        <taxon>Melanomma</taxon>
    </lineage>
</organism>
<feature type="region of interest" description="Disordered" evidence="1">
    <location>
        <begin position="1"/>
        <end position="143"/>
    </location>
</feature>
<proteinExistence type="predicted"/>
<dbReference type="Proteomes" id="UP000799757">
    <property type="component" value="Unassembled WGS sequence"/>
</dbReference>
<dbReference type="AlphaFoldDB" id="A0A6A6XTH7"/>
<keyword evidence="3" id="KW-1185">Reference proteome</keyword>
<accession>A0A6A6XTH7</accession>
<evidence type="ECO:0000313" key="3">
    <source>
        <dbReference type="Proteomes" id="UP000799757"/>
    </source>
</evidence>
<reference evidence="2" key="1">
    <citation type="journal article" date="2020" name="Stud. Mycol.">
        <title>101 Dothideomycetes genomes: a test case for predicting lifestyles and emergence of pathogens.</title>
        <authorList>
            <person name="Haridas S."/>
            <person name="Albert R."/>
            <person name="Binder M."/>
            <person name="Bloem J."/>
            <person name="Labutti K."/>
            <person name="Salamov A."/>
            <person name="Andreopoulos B."/>
            <person name="Baker S."/>
            <person name="Barry K."/>
            <person name="Bills G."/>
            <person name="Bluhm B."/>
            <person name="Cannon C."/>
            <person name="Castanera R."/>
            <person name="Culley D."/>
            <person name="Daum C."/>
            <person name="Ezra D."/>
            <person name="Gonzalez J."/>
            <person name="Henrissat B."/>
            <person name="Kuo A."/>
            <person name="Liang C."/>
            <person name="Lipzen A."/>
            <person name="Lutzoni F."/>
            <person name="Magnuson J."/>
            <person name="Mondo S."/>
            <person name="Nolan M."/>
            <person name="Ohm R."/>
            <person name="Pangilinan J."/>
            <person name="Park H.-J."/>
            <person name="Ramirez L."/>
            <person name="Alfaro M."/>
            <person name="Sun H."/>
            <person name="Tritt A."/>
            <person name="Yoshinaga Y."/>
            <person name="Zwiers L.-H."/>
            <person name="Turgeon B."/>
            <person name="Goodwin S."/>
            <person name="Spatafora J."/>
            <person name="Crous P."/>
            <person name="Grigoriev I."/>
        </authorList>
    </citation>
    <scope>NUCLEOTIDE SEQUENCE</scope>
    <source>
        <strain evidence="2">CBS 109.77</strain>
    </source>
</reference>
<name>A0A6A6XTH7_9PLEO</name>